<sequence>MSLASLVTSLLPFPHNYSLPSTHAPPFHPFAAPNPPSTLSHCFLSDTHGTTDGRVLLALVAAEAATATATPAAPEYGHRLWDPTMLCLSLNKYPCEAKGFQ</sequence>
<evidence type="ECO:0000313" key="1">
    <source>
        <dbReference type="EMBL" id="KHN30284.1"/>
    </source>
</evidence>
<reference evidence="1" key="1">
    <citation type="submission" date="2014-07" db="EMBL/GenBank/DDBJ databases">
        <title>Identification of a novel salt tolerance gene in wild soybean by whole-genome sequencing.</title>
        <authorList>
            <person name="Lam H.-M."/>
            <person name="Qi X."/>
            <person name="Li M.-W."/>
            <person name="Liu X."/>
            <person name="Xie M."/>
            <person name="Ni M."/>
            <person name="Xu X."/>
        </authorList>
    </citation>
    <scope>NUCLEOTIDE SEQUENCE [LARGE SCALE GENOMIC DNA]</scope>
    <source>
        <tissue evidence="1">Root</tissue>
    </source>
</reference>
<dbReference type="Proteomes" id="UP000053555">
    <property type="component" value="Unassembled WGS sequence"/>
</dbReference>
<gene>
    <name evidence="1" type="ORF">glysoja_042444</name>
</gene>
<organism evidence="1">
    <name type="scientific">Glycine soja</name>
    <name type="common">Wild soybean</name>
    <dbReference type="NCBI Taxonomy" id="3848"/>
    <lineage>
        <taxon>Eukaryota</taxon>
        <taxon>Viridiplantae</taxon>
        <taxon>Streptophyta</taxon>
        <taxon>Embryophyta</taxon>
        <taxon>Tracheophyta</taxon>
        <taxon>Spermatophyta</taxon>
        <taxon>Magnoliopsida</taxon>
        <taxon>eudicotyledons</taxon>
        <taxon>Gunneridae</taxon>
        <taxon>Pentapetalae</taxon>
        <taxon>rosids</taxon>
        <taxon>fabids</taxon>
        <taxon>Fabales</taxon>
        <taxon>Fabaceae</taxon>
        <taxon>Papilionoideae</taxon>
        <taxon>50 kb inversion clade</taxon>
        <taxon>NPAAA clade</taxon>
        <taxon>indigoferoid/millettioid clade</taxon>
        <taxon>Phaseoleae</taxon>
        <taxon>Glycine</taxon>
        <taxon>Glycine subgen. Soja</taxon>
    </lineage>
</organism>
<proteinExistence type="predicted"/>
<accession>A0A0B2RD32</accession>
<protein>
    <submittedName>
        <fullName evidence="1">Uncharacterized protein</fullName>
    </submittedName>
</protein>
<dbReference type="EMBL" id="KN651866">
    <property type="protein sequence ID" value="KHN30284.1"/>
    <property type="molecule type" value="Genomic_DNA"/>
</dbReference>
<dbReference type="AlphaFoldDB" id="A0A0B2RD32"/>
<name>A0A0B2RD32_GLYSO</name>